<dbReference type="SUPFAM" id="SSF55729">
    <property type="entry name" value="Acyl-CoA N-acyltransferases (Nat)"/>
    <property type="match status" value="1"/>
</dbReference>
<gene>
    <name evidence="2" type="ORF">C8D97_10888</name>
</gene>
<dbReference type="PROSITE" id="PS51186">
    <property type="entry name" value="GNAT"/>
    <property type="match status" value="1"/>
</dbReference>
<dbReference type="RefSeq" id="WP_109763980.1">
    <property type="nucleotide sequence ID" value="NZ_QGGU01000008.1"/>
</dbReference>
<comment type="caution">
    <text evidence="2">The sequence shown here is derived from an EMBL/GenBank/DDBJ whole genome shotgun (WGS) entry which is preliminary data.</text>
</comment>
<accession>A0A316FKZ3</accession>
<organism evidence="2 3">
    <name type="scientific">Pleionea mediterranea</name>
    <dbReference type="NCBI Taxonomy" id="523701"/>
    <lineage>
        <taxon>Bacteria</taxon>
        <taxon>Pseudomonadati</taxon>
        <taxon>Pseudomonadota</taxon>
        <taxon>Gammaproteobacteria</taxon>
        <taxon>Oceanospirillales</taxon>
        <taxon>Pleioneaceae</taxon>
        <taxon>Pleionea</taxon>
    </lineage>
</organism>
<dbReference type="AlphaFoldDB" id="A0A316FKZ3"/>
<sequence>MNQPDAQLEFRQATINDLDYLTDRTYQLHQFETKDSLTTPTVKQDFKRHLKDWLSLELNLPESILFLSYLDSTAVGFAHIKVVPVNNNFTDITHYGLVQSLWLEETCRKKSFGKQTVQFIEQLFKEQRLPYYDVEYAANNKVAEKFWDSVGLIPTSVTCRKQLQ</sequence>
<evidence type="ECO:0000313" key="3">
    <source>
        <dbReference type="Proteomes" id="UP000245790"/>
    </source>
</evidence>
<proteinExistence type="predicted"/>
<evidence type="ECO:0000259" key="1">
    <source>
        <dbReference type="PROSITE" id="PS51186"/>
    </source>
</evidence>
<dbReference type="InterPro" id="IPR000182">
    <property type="entry name" value="GNAT_dom"/>
</dbReference>
<dbReference type="GO" id="GO:0016747">
    <property type="term" value="F:acyltransferase activity, transferring groups other than amino-acyl groups"/>
    <property type="evidence" value="ECO:0007669"/>
    <property type="project" value="InterPro"/>
</dbReference>
<dbReference type="EMBL" id="QGGU01000008">
    <property type="protein sequence ID" value="PWK49179.1"/>
    <property type="molecule type" value="Genomic_DNA"/>
</dbReference>
<reference evidence="2 3" key="1">
    <citation type="submission" date="2018-05" db="EMBL/GenBank/DDBJ databases">
        <title>Genomic Encyclopedia of Type Strains, Phase IV (KMG-IV): sequencing the most valuable type-strain genomes for metagenomic binning, comparative biology and taxonomic classification.</title>
        <authorList>
            <person name="Goeker M."/>
        </authorList>
    </citation>
    <scope>NUCLEOTIDE SEQUENCE [LARGE SCALE GENOMIC DNA]</scope>
    <source>
        <strain evidence="2 3">DSM 25350</strain>
    </source>
</reference>
<feature type="domain" description="N-acetyltransferase" evidence="1">
    <location>
        <begin position="8"/>
        <end position="164"/>
    </location>
</feature>
<evidence type="ECO:0000313" key="2">
    <source>
        <dbReference type="EMBL" id="PWK49179.1"/>
    </source>
</evidence>
<keyword evidence="2" id="KW-0808">Transferase</keyword>
<protein>
    <submittedName>
        <fullName evidence="2">Acetyltransferase (GNAT) family protein</fullName>
    </submittedName>
</protein>
<dbReference type="Pfam" id="PF00583">
    <property type="entry name" value="Acetyltransf_1"/>
    <property type="match status" value="1"/>
</dbReference>
<name>A0A316FKZ3_9GAMM</name>
<dbReference type="Gene3D" id="3.40.630.30">
    <property type="match status" value="1"/>
</dbReference>
<dbReference type="InterPro" id="IPR016181">
    <property type="entry name" value="Acyl_CoA_acyltransferase"/>
</dbReference>
<dbReference type="Proteomes" id="UP000245790">
    <property type="component" value="Unassembled WGS sequence"/>
</dbReference>
<keyword evidence="3" id="KW-1185">Reference proteome</keyword>
<dbReference type="OrthoDB" id="6119011at2"/>